<evidence type="ECO:0000313" key="3">
    <source>
        <dbReference type="EMBL" id="MTD53403.1"/>
    </source>
</evidence>
<dbReference type="InterPro" id="IPR029058">
    <property type="entry name" value="AB_hydrolase_fold"/>
</dbReference>
<evidence type="ECO:0000256" key="1">
    <source>
        <dbReference type="ARBA" id="ARBA00007169"/>
    </source>
</evidence>
<dbReference type="Gene3D" id="3.40.50.1820">
    <property type="entry name" value="alpha/beta hydrolase"/>
    <property type="match status" value="1"/>
</dbReference>
<dbReference type="Proteomes" id="UP000440096">
    <property type="component" value="Unassembled WGS sequence"/>
</dbReference>
<protein>
    <submittedName>
        <fullName evidence="3">Thioesterase</fullName>
    </submittedName>
</protein>
<organism evidence="3 4">
    <name type="scientific">Amycolatopsis pithecellobii</name>
    <dbReference type="NCBI Taxonomy" id="664692"/>
    <lineage>
        <taxon>Bacteria</taxon>
        <taxon>Bacillati</taxon>
        <taxon>Actinomycetota</taxon>
        <taxon>Actinomycetes</taxon>
        <taxon>Pseudonocardiales</taxon>
        <taxon>Pseudonocardiaceae</taxon>
        <taxon>Amycolatopsis</taxon>
    </lineage>
</organism>
<evidence type="ECO:0000259" key="2">
    <source>
        <dbReference type="Pfam" id="PF00975"/>
    </source>
</evidence>
<dbReference type="PANTHER" id="PTHR11487">
    <property type="entry name" value="THIOESTERASE"/>
    <property type="match status" value="1"/>
</dbReference>
<sequence length="241" mass="26328">MAGHVWGLCVLPLICLPFAGGGASFFHPWNKLGLREVVAAPVQLPGRERRVDEKPYRDLHAAADDVVKTAIETAGNGPVALFGHCFLGAALAYEVTRRLLDDGRVDVRHLFVSAARPPSAGRVSDVAGMTDDEFLAHVRRTTGYWHPAFDIPEMRELLLPAMRADFEMDETYRPRAAEPLPVPISAVFAEADEFVSREEVNGWREVTASEFSCTGMAGGHMYLADDPGPLLELISTTLAKS</sequence>
<dbReference type="InterPro" id="IPR001031">
    <property type="entry name" value="Thioesterase"/>
</dbReference>
<dbReference type="PANTHER" id="PTHR11487:SF0">
    <property type="entry name" value="S-ACYL FATTY ACID SYNTHASE THIOESTERASE, MEDIUM CHAIN"/>
    <property type="match status" value="1"/>
</dbReference>
<reference evidence="3 4" key="1">
    <citation type="submission" date="2019-11" db="EMBL/GenBank/DDBJ databases">
        <title>Draft genome of Amycolatopsis RM579.</title>
        <authorList>
            <person name="Duangmal K."/>
            <person name="Mingma R."/>
        </authorList>
    </citation>
    <scope>NUCLEOTIDE SEQUENCE [LARGE SCALE GENOMIC DNA]</scope>
    <source>
        <strain evidence="3 4">RM579</strain>
    </source>
</reference>
<dbReference type="EMBL" id="WMBA01000005">
    <property type="protein sequence ID" value="MTD53403.1"/>
    <property type="molecule type" value="Genomic_DNA"/>
</dbReference>
<dbReference type="Pfam" id="PF00975">
    <property type="entry name" value="Thioesterase"/>
    <property type="match status" value="1"/>
</dbReference>
<proteinExistence type="inferred from homology"/>
<dbReference type="SUPFAM" id="SSF53474">
    <property type="entry name" value="alpha/beta-Hydrolases"/>
    <property type="match status" value="1"/>
</dbReference>
<accession>A0A6N7YX10</accession>
<dbReference type="GO" id="GO:0008610">
    <property type="term" value="P:lipid biosynthetic process"/>
    <property type="evidence" value="ECO:0007669"/>
    <property type="project" value="TreeGrafter"/>
</dbReference>
<comment type="caution">
    <text evidence="3">The sequence shown here is derived from an EMBL/GenBank/DDBJ whole genome shotgun (WGS) entry which is preliminary data.</text>
</comment>
<comment type="similarity">
    <text evidence="1">Belongs to the thioesterase family.</text>
</comment>
<dbReference type="AlphaFoldDB" id="A0A6N7YX10"/>
<name>A0A6N7YX10_9PSEU</name>
<keyword evidence="4" id="KW-1185">Reference proteome</keyword>
<evidence type="ECO:0000313" key="4">
    <source>
        <dbReference type="Proteomes" id="UP000440096"/>
    </source>
</evidence>
<dbReference type="InterPro" id="IPR012223">
    <property type="entry name" value="TEII"/>
</dbReference>
<feature type="domain" description="Thioesterase" evidence="2">
    <location>
        <begin position="12"/>
        <end position="236"/>
    </location>
</feature>
<gene>
    <name evidence="3" type="ORF">GKO32_05340</name>
</gene>